<dbReference type="EMBL" id="LGVV01000042">
    <property type="protein sequence ID" value="KNX40729.1"/>
    <property type="molecule type" value="Genomic_DNA"/>
</dbReference>
<dbReference type="RefSeq" id="WP_082237748.1">
    <property type="nucleotide sequence ID" value="NZ_CP118494.1"/>
</dbReference>
<dbReference type="InterPro" id="IPR010260">
    <property type="entry name" value="AlpA"/>
</dbReference>
<organism evidence="1 2">
    <name type="scientific">Roseovarius tolerans</name>
    <dbReference type="NCBI Taxonomy" id="74031"/>
    <lineage>
        <taxon>Bacteria</taxon>
        <taxon>Pseudomonadati</taxon>
        <taxon>Pseudomonadota</taxon>
        <taxon>Alphaproteobacteria</taxon>
        <taxon>Rhodobacterales</taxon>
        <taxon>Roseobacteraceae</taxon>
        <taxon>Roseovarius</taxon>
    </lineage>
</organism>
<evidence type="ECO:0000313" key="1">
    <source>
        <dbReference type="EMBL" id="KNX40729.1"/>
    </source>
</evidence>
<proteinExistence type="predicted"/>
<gene>
    <name evidence="1" type="ORF">ROTO_27340</name>
</gene>
<dbReference type="AlphaFoldDB" id="A0A0L6CSH6"/>
<dbReference type="PANTHER" id="PTHR36154:SF1">
    <property type="entry name" value="DNA-BINDING TRANSCRIPTIONAL ACTIVATOR ALPA"/>
    <property type="match status" value="1"/>
</dbReference>
<dbReference type="InterPro" id="IPR009061">
    <property type="entry name" value="DNA-bd_dom_put_sf"/>
</dbReference>
<dbReference type="Pfam" id="PF05930">
    <property type="entry name" value="Phage_AlpA"/>
    <property type="match status" value="1"/>
</dbReference>
<accession>A0A0L6CSH6</accession>
<dbReference type="SUPFAM" id="SSF46955">
    <property type="entry name" value="Putative DNA-binding domain"/>
    <property type="match status" value="1"/>
</dbReference>
<dbReference type="PATRIC" id="fig|74031.6.peg.2784"/>
<protein>
    <submittedName>
        <fullName evidence="1">Prophage CP4-57 regulatory protein (AlpA)</fullName>
    </submittedName>
</protein>
<evidence type="ECO:0000313" key="2">
    <source>
        <dbReference type="Proteomes" id="UP000037046"/>
    </source>
</evidence>
<dbReference type="PANTHER" id="PTHR36154">
    <property type="entry name" value="DNA-BINDING TRANSCRIPTIONAL ACTIVATOR ALPA"/>
    <property type="match status" value="1"/>
</dbReference>
<dbReference type="OrthoDB" id="9801242at2"/>
<dbReference type="Proteomes" id="UP000037046">
    <property type="component" value="Unassembled WGS sequence"/>
</dbReference>
<comment type="caution">
    <text evidence="1">The sequence shown here is derived from an EMBL/GenBank/DDBJ whole genome shotgun (WGS) entry which is preliminary data.</text>
</comment>
<keyword evidence="2" id="KW-1185">Reference proteome</keyword>
<sequence>MHDKILRQKAVQTITGLSRSTIYRHIAAGTFPAPVKLTERLIGWHYSTISNWLASRPEV</sequence>
<dbReference type="InterPro" id="IPR052931">
    <property type="entry name" value="Prophage_regulatory_activator"/>
</dbReference>
<dbReference type="Gene3D" id="1.10.238.160">
    <property type="match status" value="1"/>
</dbReference>
<name>A0A0L6CSH6_9RHOB</name>
<reference evidence="2" key="1">
    <citation type="submission" date="2015-07" db="EMBL/GenBank/DDBJ databases">
        <title>Draft Genome Sequence of Roseovarius tolerans EL-164, a producer of N-Acylated Alanine Methyl Esters (NAMEs).</title>
        <authorList>
            <person name="Voget S."/>
            <person name="Bruns H."/>
            <person name="Wagner-Doebler I."/>
            <person name="Schulz S."/>
            <person name="Daniel R."/>
        </authorList>
    </citation>
    <scope>NUCLEOTIDE SEQUENCE [LARGE SCALE GENOMIC DNA]</scope>
    <source>
        <strain evidence="2">EL-164</strain>
    </source>
</reference>